<feature type="compositionally biased region" description="Low complexity" evidence="1">
    <location>
        <begin position="1"/>
        <end position="16"/>
    </location>
</feature>
<comment type="caution">
    <text evidence="2">The sequence shown here is derived from an EMBL/GenBank/DDBJ whole genome shotgun (WGS) entry which is preliminary data.</text>
</comment>
<dbReference type="EMBL" id="BKCJ011333614">
    <property type="protein sequence ID" value="GFD21969.1"/>
    <property type="molecule type" value="Genomic_DNA"/>
</dbReference>
<evidence type="ECO:0000313" key="2">
    <source>
        <dbReference type="EMBL" id="GFD21969.1"/>
    </source>
</evidence>
<accession>A0A699UKI1</accession>
<organism evidence="2">
    <name type="scientific">Tanacetum cinerariifolium</name>
    <name type="common">Dalmatian daisy</name>
    <name type="synonym">Chrysanthemum cinerariifolium</name>
    <dbReference type="NCBI Taxonomy" id="118510"/>
    <lineage>
        <taxon>Eukaryota</taxon>
        <taxon>Viridiplantae</taxon>
        <taxon>Streptophyta</taxon>
        <taxon>Embryophyta</taxon>
        <taxon>Tracheophyta</taxon>
        <taxon>Spermatophyta</taxon>
        <taxon>Magnoliopsida</taxon>
        <taxon>eudicotyledons</taxon>
        <taxon>Gunneridae</taxon>
        <taxon>Pentapetalae</taxon>
        <taxon>asterids</taxon>
        <taxon>campanulids</taxon>
        <taxon>Asterales</taxon>
        <taxon>Asteraceae</taxon>
        <taxon>Asteroideae</taxon>
        <taxon>Anthemideae</taxon>
        <taxon>Anthemidinae</taxon>
        <taxon>Tanacetum</taxon>
    </lineage>
</organism>
<protein>
    <submittedName>
        <fullName evidence="2">Uncharacterized protein</fullName>
    </submittedName>
</protein>
<reference evidence="2" key="1">
    <citation type="journal article" date="2019" name="Sci. Rep.">
        <title>Draft genome of Tanacetum cinerariifolium, the natural source of mosquito coil.</title>
        <authorList>
            <person name="Yamashiro T."/>
            <person name="Shiraishi A."/>
            <person name="Satake H."/>
            <person name="Nakayama K."/>
        </authorList>
    </citation>
    <scope>NUCLEOTIDE SEQUENCE</scope>
</reference>
<dbReference type="AlphaFoldDB" id="A0A699UKI1"/>
<evidence type="ECO:0000256" key="1">
    <source>
        <dbReference type="SAM" id="MobiDB-lite"/>
    </source>
</evidence>
<sequence>SGSKSTTTKSAGKWKTPTLNGTSLAIPISLETERSASSRVIQVGVCSGSESASHTENGMRFILAPRSASARHSSIPENSQDANFGIRIKASVKLISKLISLKIS</sequence>
<feature type="region of interest" description="Disordered" evidence="1">
    <location>
        <begin position="1"/>
        <end position="20"/>
    </location>
</feature>
<name>A0A699UKI1_TANCI</name>
<proteinExistence type="predicted"/>
<feature type="non-terminal residue" evidence="2">
    <location>
        <position position="1"/>
    </location>
</feature>
<gene>
    <name evidence="2" type="ORF">Tci_893938</name>
</gene>